<dbReference type="EMBL" id="JASJQH010000044">
    <property type="protein sequence ID" value="KAK9767941.1"/>
    <property type="molecule type" value="Genomic_DNA"/>
</dbReference>
<feature type="domain" description="LysM" evidence="2">
    <location>
        <begin position="112"/>
        <end position="155"/>
    </location>
</feature>
<feature type="compositionally biased region" description="Low complexity" evidence="1">
    <location>
        <begin position="233"/>
        <end position="245"/>
    </location>
</feature>
<evidence type="ECO:0000313" key="3">
    <source>
        <dbReference type="EMBL" id="KAK9767941.1"/>
    </source>
</evidence>
<name>A0ABR2X2H3_9FUNG</name>
<gene>
    <name evidence="3" type="ORF">K7432_001804</name>
</gene>
<keyword evidence="4" id="KW-1185">Reference proteome</keyword>
<sequence length="263" mass="30118">MVAPTCLVCYQELKTLCDPVSGVSLKLEDLYLTPCCSRIVCPSCLAENPRLLEYCPLCLQVRQPPLQENNPDSLDTKEFRSPPPYEEELPQYGGSEKYTDKDEKSSFIDDNVVHYVKPKDTLFGIALKYGVEITDLKKVNRMFDNNVIARRYLLIPGYFGPTESEPTPDEELKAAVKRFQLLSKCVDPNEAKYYMATNNYIMENALQAYQIDLQWEKDHPFDKAKSLAKDHVSSTSINPSCSNSSQDDTRQDKKPKKWFGIRY</sequence>
<feature type="region of interest" description="Disordered" evidence="1">
    <location>
        <begin position="69"/>
        <end position="101"/>
    </location>
</feature>
<feature type="compositionally biased region" description="Basic residues" evidence="1">
    <location>
        <begin position="253"/>
        <end position="263"/>
    </location>
</feature>
<dbReference type="CDD" id="cd00118">
    <property type="entry name" value="LysM"/>
    <property type="match status" value="1"/>
</dbReference>
<dbReference type="InterPro" id="IPR018392">
    <property type="entry name" value="LysM"/>
</dbReference>
<feature type="region of interest" description="Disordered" evidence="1">
    <location>
        <begin position="228"/>
        <end position="263"/>
    </location>
</feature>
<dbReference type="PANTHER" id="PTHR20932:SF8">
    <property type="entry name" value="LD22649P"/>
    <property type="match status" value="1"/>
</dbReference>
<dbReference type="Proteomes" id="UP001479436">
    <property type="component" value="Unassembled WGS sequence"/>
</dbReference>
<dbReference type="InterPro" id="IPR045030">
    <property type="entry name" value="LYSM1-4"/>
</dbReference>
<comment type="caution">
    <text evidence="3">The sequence shown here is derived from an EMBL/GenBank/DDBJ whole genome shotgun (WGS) entry which is preliminary data.</text>
</comment>
<evidence type="ECO:0000313" key="4">
    <source>
        <dbReference type="Proteomes" id="UP001479436"/>
    </source>
</evidence>
<accession>A0ABR2X2H3</accession>
<dbReference type="PROSITE" id="PS51782">
    <property type="entry name" value="LYSM"/>
    <property type="match status" value="1"/>
</dbReference>
<dbReference type="Pfam" id="PF01476">
    <property type="entry name" value="LysM"/>
    <property type="match status" value="1"/>
</dbReference>
<evidence type="ECO:0000259" key="2">
    <source>
        <dbReference type="PROSITE" id="PS51782"/>
    </source>
</evidence>
<proteinExistence type="predicted"/>
<dbReference type="Gene3D" id="3.10.350.10">
    <property type="entry name" value="LysM domain"/>
    <property type="match status" value="1"/>
</dbReference>
<dbReference type="InterPro" id="IPR036779">
    <property type="entry name" value="LysM_dom_sf"/>
</dbReference>
<dbReference type="PANTHER" id="PTHR20932">
    <property type="entry name" value="LYSM AND PUTATIVE PEPTIDOGLYCAN-BINDING DOMAIN-CONTAINING PROTEIN"/>
    <property type="match status" value="1"/>
</dbReference>
<reference evidence="3 4" key="1">
    <citation type="submission" date="2023-04" db="EMBL/GenBank/DDBJ databases">
        <title>Genome of Basidiobolus ranarum AG-B5.</title>
        <authorList>
            <person name="Stajich J.E."/>
            <person name="Carter-House D."/>
            <person name="Gryganskyi A."/>
        </authorList>
    </citation>
    <scope>NUCLEOTIDE SEQUENCE [LARGE SCALE GENOMIC DNA]</scope>
    <source>
        <strain evidence="3 4">AG-B5</strain>
    </source>
</reference>
<protein>
    <recommendedName>
        <fullName evidence="2">LysM domain-containing protein</fullName>
    </recommendedName>
</protein>
<dbReference type="SMART" id="SM00257">
    <property type="entry name" value="LysM"/>
    <property type="match status" value="1"/>
</dbReference>
<evidence type="ECO:0000256" key="1">
    <source>
        <dbReference type="SAM" id="MobiDB-lite"/>
    </source>
</evidence>
<dbReference type="SUPFAM" id="SSF54106">
    <property type="entry name" value="LysM domain"/>
    <property type="match status" value="1"/>
</dbReference>
<organism evidence="3 4">
    <name type="scientific">Basidiobolus ranarum</name>
    <dbReference type="NCBI Taxonomy" id="34480"/>
    <lineage>
        <taxon>Eukaryota</taxon>
        <taxon>Fungi</taxon>
        <taxon>Fungi incertae sedis</taxon>
        <taxon>Zoopagomycota</taxon>
        <taxon>Entomophthoromycotina</taxon>
        <taxon>Basidiobolomycetes</taxon>
        <taxon>Basidiobolales</taxon>
        <taxon>Basidiobolaceae</taxon>
        <taxon>Basidiobolus</taxon>
    </lineage>
</organism>